<evidence type="ECO:0000313" key="10">
    <source>
        <dbReference type="Proteomes" id="UP001143307"/>
    </source>
</evidence>
<dbReference type="Gene3D" id="3.40.50.740">
    <property type="match status" value="1"/>
</dbReference>
<dbReference type="Pfam" id="PF01568">
    <property type="entry name" value="Molydop_binding"/>
    <property type="match status" value="1"/>
</dbReference>
<gene>
    <name evidence="9" type="ORF">EYC87_08830</name>
</gene>
<keyword evidence="3" id="KW-0500">Molybdenum</keyword>
<keyword evidence="4" id="KW-0479">Metal-binding</keyword>
<evidence type="ECO:0000256" key="5">
    <source>
        <dbReference type="ARBA" id="ARBA00023002"/>
    </source>
</evidence>
<evidence type="ECO:0000259" key="8">
    <source>
        <dbReference type="PROSITE" id="PS51669"/>
    </source>
</evidence>
<evidence type="ECO:0000256" key="1">
    <source>
        <dbReference type="ARBA" id="ARBA00001942"/>
    </source>
</evidence>
<keyword evidence="5" id="KW-0560">Oxidoreductase</keyword>
<comment type="similarity">
    <text evidence="2">Belongs to the prokaryotic molybdopterin-containing oxidoreductase family.</text>
</comment>
<dbReference type="PROSITE" id="PS51669">
    <property type="entry name" value="4FE4S_MOW_BIS_MGD"/>
    <property type="match status" value="1"/>
</dbReference>
<reference evidence="9" key="1">
    <citation type="submission" date="2019-02" db="EMBL/GenBank/DDBJ databases">
        <authorList>
            <person name="Li S.-H."/>
        </authorList>
    </citation>
    <scope>NUCLEOTIDE SEQUENCE</scope>
    <source>
        <strain evidence="9">IMCC8485</strain>
    </source>
</reference>
<name>A0ABT3SUM7_9GAMM</name>
<feature type="domain" description="4Fe-4S Mo/W bis-MGD-type" evidence="8">
    <location>
        <begin position="1"/>
        <end position="57"/>
    </location>
</feature>
<dbReference type="Gene3D" id="2.40.40.20">
    <property type="match status" value="1"/>
</dbReference>
<dbReference type="InterPro" id="IPR006963">
    <property type="entry name" value="Mopterin_OxRdtase_4Fe-4S_dom"/>
</dbReference>
<evidence type="ECO:0000256" key="7">
    <source>
        <dbReference type="ARBA" id="ARBA00023014"/>
    </source>
</evidence>
<dbReference type="InterPro" id="IPR006657">
    <property type="entry name" value="MoPterin_dinucl-bd_dom"/>
</dbReference>
<accession>A0ABT3SUM7</accession>
<dbReference type="PROSITE" id="PS00932">
    <property type="entry name" value="MOLYBDOPTERIN_PROK_3"/>
    <property type="match status" value="1"/>
</dbReference>
<dbReference type="Pfam" id="PF04879">
    <property type="entry name" value="Molybdop_Fe4S4"/>
    <property type="match status" value="1"/>
</dbReference>
<dbReference type="RefSeq" id="WP_279252560.1">
    <property type="nucleotide sequence ID" value="NZ_SHNP01000003.1"/>
</dbReference>
<dbReference type="SMART" id="SM00926">
    <property type="entry name" value="Molybdop_Fe4S4"/>
    <property type="match status" value="1"/>
</dbReference>
<proteinExistence type="inferred from homology"/>
<dbReference type="EMBL" id="SHNP01000003">
    <property type="protein sequence ID" value="MCX2973678.1"/>
    <property type="molecule type" value="Genomic_DNA"/>
</dbReference>
<dbReference type="Gene3D" id="2.20.25.90">
    <property type="entry name" value="ADC-like domains"/>
    <property type="match status" value="1"/>
</dbReference>
<evidence type="ECO:0000313" key="9">
    <source>
        <dbReference type="EMBL" id="MCX2973678.1"/>
    </source>
</evidence>
<dbReference type="PANTHER" id="PTHR43742:SF6">
    <property type="entry name" value="OXIDOREDUCTASE YYAE-RELATED"/>
    <property type="match status" value="1"/>
</dbReference>
<evidence type="ECO:0000256" key="4">
    <source>
        <dbReference type="ARBA" id="ARBA00022723"/>
    </source>
</evidence>
<dbReference type="InterPro" id="IPR009010">
    <property type="entry name" value="Asp_de-COase-like_dom_sf"/>
</dbReference>
<dbReference type="PANTHER" id="PTHR43742">
    <property type="entry name" value="TRIMETHYLAMINE-N-OXIDE REDUCTASE"/>
    <property type="match status" value="1"/>
</dbReference>
<dbReference type="Proteomes" id="UP001143307">
    <property type="component" value="Unassembled WGS sequence"/>
</dbReference>
<evidence type="ECO:0000256" key="3">
    <source>
        <dbReference type="ARBA" id="ARBA00022505"/>
    </source>
</evidence>
<dbReference type="Pfam" id="PF00384">
    <property type="entry name" value="Molybdopterin"/>
    <property type="match status" value="1"/>
</dbReference>
<comment type="cofactor">
    <cofactor evidence="1">
        <name>Mo-bis(molybdopterin guanine dinucleotide)</name>
        <dbReference type="ChEBI" id="CHEBI:60539"/>
    </cofactor>
</comment>
<keyword evidence="6" id="KW-0408">Iron</keyword>
<keyword evidence="10" id="KW-1185">Reference proteome</keyword>
<evidence type="ECO:0000256" key="6">
    <source>
        <dbReference type="ARBA" id="ARBA00023004"/>
    </source>
</evidence>
<dbReference type="InterPro" id="IPR006656">
    <property type="entry name" value="Mopterin_OxRdtase"/>
</dbReference>
<dbReference type="Gene3D" id="3.40.228.10">
    <property type="entry name" value="Dimethylsulfoxide Reductase, domain 2"/>
    <property type="match status" value="1"/>
</dbReference>
<comment type="caution">
    <text evidence="9">The sequence shown here is derived from an EMBL/GenBank/DDBJ whole genome shotgun (WGS) entry which is preliminary data.</text>
</comment>
<dbReference type="InterPro" id="IPR050612">
    <property type="entry name" value="Prok_Mopterin_Oxidored"/>
</dbReference>
<dbReference type="InterPro" id="IPR006655">
    <property type="entry name" value="Mopterin_OxRdtase_prok_CS"/>
</dbReference>
<organism evidence="9 10">
    <name type="scientific">Candidatus Seongchinamella marina</name>
    <dbReference type="NCBI Taxonomy" id="2518990"/>
    <lineage>
        <taxon>Bacteria</taxon>
        <taxon>Pseudomonadati</taxon>
        <taxon>Pseudomonadota</taxon>
        <taxon>Gammaproteobacteria</taxon>
        <taxon>Cellvibrionales</taxon>
        <taxon>Halieaceae</taxon>
        <taxon>Seongchinamella</taxon>
    </lineage>
</organism>
<keyword evidence="7" id="KW-0411">Iron-sulfur</keyword>
<dbReference type="SUPFAM" id="SSF50692">
    <property type="entry name" value="ADC-like"/>
    <property type="match status" value="1"/>
</dbReference>
<dbReference type="SUPFAM" id="SSF53706">
    <property type="entry name" value="Formate dehydrogenase/DMSO reductase, domains 1-3"/>
    <property type="match status" value="1"/>
</dbReference>
<sequence length="714" mass="78468">MNTVYTTCRYCEAACGLAVQVQNNKVEKIVADKENPQTWRDICSKGLTAHELVEHPRRIKAPMKRVGDSFVETTYEEAIGVIAGRFNELIAVHGADSIGYYHGNPLGFTSGVMFSLGWVDAIGTRNRYNVGSIDQNNNHVVSNALFDLPYVPFNPDIDRCDYLLMIGMNPAESKFSWLGNASDGWVRARERQSKGAKLVVVDPRRTRSAQQADTHLSIKPGTDWAFILGLLHTVFGEDLVDSAACAALPAAQLGSIREIALAADQASLSGRCGIDAEDIRQVARDYAQAAGAMCLTQTGVSMHTTGTLGHWLGLVLDIVTGHLDKPGGRRFDTGYINMTEFAATDNQPETASRVRGQPTVMGNRSLAELPDEIYTPGPSQVKAMVIQSGNPVVSGPNGQVLDSALAELDMLVVVDLVQRESHRHADWLIPGVHWLEREELLFNLAGGMDQPFAQYSAQAVKPPGLIQPEWRFFVDLALAMKVPFMGKKGANTMIRISRVLARLFRKPQWAFSPGLLERLMLKGAKTFSWRQLQNSPHGLQYRDRAYGQLQAQMRGKAIQIGPEQFCTELQRLLDKSNQPGTEYPFTLIGKRTLNMMNSWLMELPNMQKREQGNDCEVNPADAHSLGIKEGAKIEVTSAVGSLSIKARISDRVAPGVVCIQHGWGSRVFSPVDKEEPLCFGVNVNQLVDNAAIDPFSGIPNLNSTRVKVTLCADT</sequence>
<evidence type="ECO:0000256" key="2">
    <source>
        <dbReference type="ARBA" id="ARBA00010312"/>
    </source>
</evidence>
<protein>
    <submittedName>
        <fullName evidence="9">Formate dehydrogenase</fullName>
    </submittedName>
</protein>